<keyword evidence="1" id="KW-0472">Membrane</keyword>
<dbReference type="Proteomes" id="UP000286954">
    <property type="component" value="Chromosome"/>
</dbReference>
<dbReference type="AlphaFoldDB" id="A0A3T0EAQ2"/>
<gene>
    <name evidence="2" type="ORF">X907_2000</name>
</gene>
<dbReference type="KEGG" id="gak:X907_2000"/>
<keyword evidence="3" id="KW-1185">Reference proteome</keyword>
<name>A0A3T0EAQ2_9PROT</name>
<protein>
    <submittedName>
        <fullName evidence="2">Uncharacterized protein</fullName>
    </submittedName>
</protein>
<keyword evidence="1" id="KW-1133">Transmembrane helix</keyword>
<proteinExistence type="predicted"/>
<sequence length="45" mass="5191">MRFPADHLWQGAAELREETPEMGKAILMWFLGIPIPVIILILILF</sequence>
<reference evidence="2 3" key="1">
    <citation type="submission" date="2016-12" db="EMBL/GenBank/DDBJ databases">
        <title>The genome of dimorphic prosthecate Glycocaulis alkaliphilus 6b-8t, isolated from crude oil dictates its adaptability in petroleum environments.</title>
        <authorList>
            <person name="Wu X.-L."/>
            <person name="Geng S."/>
        </authorList>
    </citation>
    <scope>NUCLEOTIDE SEQUENCE [LARGE SCALE GENOMIC DNA]</scope>
    <source>
        <strain evidence="2 3">6B-8</strain>
    </source>
</reference>
<feature type="transmembrane region" description="Helical" evidence="1">
    <location>
        <begin position="26"/>
        <end position="44"/>
    </location>
</feature>
<keyword evidence="1" id="KW-0812">Transmembrane</keyword>
<evidence type="ECO:0000256" key="1">
    <source>
        <dbReference type="SAM" id="Phobius"/>
    </source>
</evidence>
<dbReference type="EMBL" id="CP018911">
    <property type="protein sequence ID" value="AZU04523.1"/>
    <property type="molecule type" value="Genomic_DNA"/>
</dbReference>
<organism evidence="2 3">
    <name type="scientific">Glycocaulis alkaliphilus</name>
    <dbReference type="NCBI Taxonomy" id="1434191"/>
    <lineage>
        <taxon>Bacteria</taxon>
        <taxon>Pseudomonadati</taxon>
        <taxon>Pseudomonadota</taxon>
        <taxon>Alphaproteobacteria</taxon>
        <taxon>Maricaulales</taxon>
        <taxon>Maricaulaceae</taxon>
        <taxon>Glycocaulis</taxon>
    </lineage>
</organism>
<accession>A0A3T0EAQ2</accession>
<evidence type="ECO:0000313" key="2">
    <source>
        <dbReference type="EMBL" id="AZU04523.1"/>
    </source>
</evidence>
<evidence type="ECO:0000313" key="3">
    <source>
        <dbReference type="Proteomes" id="UP000286954"/>
    </source>
</evidence>